<proteinExistence type="predicted"/>
<organism evidence="1 2">
    <name type="scientific">Tribolium castaneum</name>
    <name type="common">Red flour beetle</name>
    <dbReference type="NCBI Taxonomy" id="7070"/>
    <lineage>
        <taxon>Eukaryota</taxon>
        <taxon>Metazoa</taxon>
        <taxon>Ecdysozoa</taxon>
        <taxon>Arthropoda</taxon>
        <taxon>Hexapoda</taxon>
        <taxon>Insecta</taxon>
        <taxon>Pterygota</taxon>
        <taxon>Neoptera</taxon>
        <taxon>Endopterygota</taxon>
        <taxon>Coleoptera</taxon>
        <taxon>Polyphaga</taxon>
        <taxon>Cucujiformia</taxon>
        <taxon>Tenebrionidae</taxon>
        <taxon>Tenebrionidae incertae sedis</taxon>
        <taxon>Tribolium</taxon>
    </lineage>
</organism>
<keyword evidence="2" id="KW-1185">Reference proteome</keyword>
<protein>
    <submittedName>
        <fullName evidence="1">Myosuppressin</fullName>
    </submittedName>
</protein>
<accession>D7EIL9</accession>
<gene>
    <name evidence="1" type="primary">AUGUSTUS-3.0.2_01469</name>
    <name evidence="1" type="ORF">TcasGA2_TC001469</name>
</gene>
<evidence type="ECO:0000313" key="1">
    <source>
        <dbReference type="EMBL" id="EFA12055.1"/>
    </source>
</evidence>
<sequence>MQQYAFVAIVFGAVAVFLANASTTAYYVSCPPNDALEASTSLRHLCSFIEQAVNDNVVIQDEPFRRIVGRNVNPNTKRQDVDHVFLRFGRPFGL</sequence>
<dbReference type="AlphaFoldDB" id="D7EIL9"/>
<name>D7EIL9_TRICA</name>
<reference evidence="1 2" key="1">
    <citation type="journal article" date="2008" name="Nature">
        <title>The genome of the model beetle and pest Tribolium castaneum.</title>
        <authorList>
            <consortium name="Tribolium Genome Sequencing Consortium"/>
            <person name="Richards S."/>
            <person name="Gibbs R.A."/>
            <person name="Weinstock G.M."/>
            <person name="Brown S.J."/>
            <person name="Denell R."/>
            <person name="Beeman R.W."/>
            <person name="Gibbs R."/>
            <person name="Beeman R.W."/>
            <person name="Brown S.J."/>
            <person name="Bucher G."/>
            <person name="Friedrich M."/>
            <person name="Grimmelikhuijzen C.J."/>
            <person name="Klingler M."/>
            <person name="Lorenzen M."/>
            <person name="Richards S."/>
            <person name="Roth S."/>
            <person name="Schroder R."/>
            <person name="Tautz D."/>
            <person name="Zdobnov E.M."/>
            <person name="Muzny D."/>
            <person name="Gibbs R.A."/>
            <person name="Weinstock G.M."/>
            <person name="Attaway T."/>
            <person name="Bell S."/>
            <person name="Buhay C.J."/>
            <person name="Chandrabose M.N."/>
            <person name="Chavez D."/>
            <person name="Clerk-Blankenburg K.P."/>
            <person name="Cree A."/>
            <person name="Dao M."/>
            <person name="Davis C."/>
            <person name="Chacko J."/>
            <person name="Dinh H."/>
            <person name="Dugan-Rocha S."/>
            <person name="Fowler G."/>
            <person name="Garner T.T."/>
            <person name="Garnes J."/>
            <person name="Gnirke A."/>
            <person name="Hawes A."/>
            <person name="Hernandez J."/>
            <person name="Hines S."/>
            <person name="Holder M."/>
            <person name="Hume J."/>
            <person name="Jhangiani S.N."/>
            <person name="Joshi V."/>
            <person name="Khan Z.M."/>
            <person name="Jackson L."/>
            <person name="Kovar C."/>
            <person name="Kowis A."/>
            <person name="Lee S."/>
            <person name="Lewis L.R."/>
            <person name="Margolis J."/>
            <person name="Morgan M."/>
            <person name="Nazareth L.V."/>
            <person name="Nguyen N."/>
            <person name="Okwuonu G."/>
            <person name="Parker D."/>
            <person name="Richards S."/>
            <person name="Ruiz S.J."/>
            <person name="Santibanez J."/>
            <person name="Savard J."/>
            <person name="Scherer S.E."/>
            <person name="Schneider B."/>
            <person name="Sodergren E."/>
            <person name="Tautz D."/>
            <person name="Vattahil S."/>
            <person name="Villasana D."/>
            <person name="White C.S."/>
            <person name="Wright R."/>
            <person name="Park Y."/>
            <person name="Beeman R.W."/>
            <person name="Lord J."/>
            <person name="Oppert B."/>
            <person name="Lorenzen M."/>
            <person name="Brown S."/>
            <person name="Wang L."/>
            <person name="Savard J."/>
            <person name="Tautz D."/>
            <person name="Richards S."/>
            <person name="Weinstock G."/>
            <person name="Gibbs R.A."/>
            <person name="Liu Y."/>
            <person name="Worley K."/>
            <person name="Weinstock G."/>
            <person name="Elsik C.G."/>
            <person name="Reese J.T."/>
            <person name="Elhaik E."/>
            <person name="Landan G."/>
            <person name="Graur D."/>
            <person name="Arensburger P."/>
            <person name="Atkinson P."/>
            <person name="Beeman R.W."/>
            <person name="Beidler J."/>
            <person name="Brown S.J."/>
            <person name="Demuth J.P."/>
            <person name="Drury D.W."/>
            <person name="Du Y.Z."/>
            <person name="Fujiwara H."/>
            <person name="Lorenzen M."/>
            <person name="Maselli V."/>
            <person name="Osanai M."/>
            <person name="Park Y."/>
            <person name="Robertson H.M."/>
            <person name="Tu Z."/>
            <person name="Wang J.J."/>
            <person name="Wang S."/>
            <person name="Richards S."/>
            <person name="Song H."/>
            <person name="Zhang L."/>
            <person name="Sodergren E."/>
            <person name="Werner D."/>
            <person name="Stanke M."/>
            <person name="Morgenstern B."/>
            <person name="Solovyev V."/>
            <person name="Kosarev P."/>
            <person name="Brown G."/>
            <person name="Chen H.C."/>
            <person name="Ermolaeva O."/>
            <person name="Hlavina W."/>
            <person name="Kapustin Y."/>
            <person name="Kiryutin B."/>
            <person name="Kitts P."/>
            <person name="Maglott D."/>
            <person name="Pruitt K."/>
            <person name="Sapojnikov V."/>
            <person name="Souvorov A."/>
            <person name="Mackey A.J."/>
            <person name="Waterhouse R.M."/>
            <person name="Wyder S."/>
            <person name="Zdobnov E.M."/>
            <person name="Zdobnov E.M."/>
            <person name="Wyder S."/>
            <person name="Kriventseva E.V."/>
            <person name="Kadowaki T."/>
            <person name="Bork P."/>
            <person name="Aranda M."/>
            <person name="Bao R."/>
            <person name="Beermann A."/>
            <person name="Berns N."/>
            <person name="Bolognesi R."/>
            <person name="Bonneton F."/>
            <person name="Bopp D."/>
            <person name="Brown S.J."/>
            <person name="Bucher G."/>
            <person name="Butts T."/>
            <person name="Chaumot A."/>
            <person name="Denell R.E."/>
            <person name="Ferrier D.E."/>
            <person name="Friedrich M."/>
            <person name="Gordon C.M."/>
            <person name="Jindra M."/>
            <person name="Klingler M."/>
            <person name="Lan Q."/>
            <person name="Lattorff H.M."/>
            <person name="Laudet V."/>
            <person name="von Levetsow C."/>
            <person name="Liu Z."/>
            <person name="Lutz R."/>
            <person name="Lynch J.A."/>
            <person name="da Fonseca R.N."/>
            <person name="Posnien N."/>
            <person name="Reuter R."/>
            <person name="Roth S."/>
            <person name="Savard J."/>
            <person name="Schinko J.B."/>
            <person name="Schmitt C."/>
            <person name="Schoppmeier M."/>
            <person name="Schroder R."/>
            <person name="Shippy T.D."/>
            <person name="Simonnet F."/>
            <person name="Marques-Souza H."/>
            <person name="Tautz D."/>
            <person name="Tomoyasu Y."/>
            <person name="Trauner J."/>
            <person name="Van der Zee M."/>
            <person name="Vervoort M."/>
            <person name="Wittkopp N."/>
            <person name="Wimmer E.A."/>
            <person name="Yang X."/>
            <person name="Jones A.K."/>
            <person name="Sattelle D.B."/>
            <person name="Ebert P.R."/>
            <person name="Nelson D."/>
            <person name="Scott J.G."/>
            <person name="Beeman R.W."/>
            <person name="Muthukrishnan S."/>
            <person name="Kramer K.J."/>
            <person name="Arakane Y."/>
            <person name="Beeman R.W."/>
            <person name="Zhu Q."/>
            <person name="Hogenkamp D."/>
            <person name="Dixit R."/>
            <person name="Oppert B."/>
            <person name="Jiang H."/>
            <person name="Zou Z."/>
            <person name="Marshall J."/>
            <person name="Elpidina E."/>
            <person name="Vinokurov K."/>
            <person name="Oppert C."/>
            <person name="Zou Z."/>
            <person name="Evans J."/>
            <person name="Lu Z."/>
            <person name="Zhao P."/>
            <person name="Sumathipala N."/>
            <person name="Altincicek B."/>
            <person name="Vilcinskas A."/>
            <person name="Williams M."/>
            <person name="Hultmark D."/>
            <person name="Hetru C."/>
            <person name="Jiang H."/>
            <person name="Grimmelikhuijzen C.J."/>
            <person name="Hauser F."/>
            <person name="Cazzamali G."/>
            <person name="Williamson M."/>
            <person name="Park Y."/>
            <person name="Li B."/>
            <person name="Tanaka Y."/>
            <person name="Predel R."/>
            <person name="Neupert S."/>
            <person name="Schachtner J."/>
            <person name="Verleyen P."/>
            <person name="Raible F."/>
            <person name="Bork P."/>
            <person name="Friedrich M."/>
            <person name="Walden K.K."/>
            <person name="Robertson H.M."/>
            <person name="Angeli S."/>
            <person name="Foret S."/>
            <person name="Bucher G."/>
            <person name="Schuetz S."/>
            <person name="Maleszka R."/>
            <person name="Wimmer E.A."/>
            <person name="Beeman R.W."/>
            <person name="Lorenzen M."/>
            <person name="Tomoyasu Y."/>
            <person name="Miller S.C."/>
            <person name="Grossmann D."/>
            <person name="Bucher G."/>
        </authorList>
    </citation>
    <scope>NUCLEOTIDE SEQUENCE [LARGE SCALE GENOMIC DNA]</scope>
    <source>
        <strain evidence="1 2">Georgia GA2</strain>
    </source>
</reference>
<dbReference type="InParanoid" id="D7EIL9"/>
<dbReference type="Proteomes" id="UP000007266">
    <property type="component" value="Linkage group 1"/>
</dbReference>
<evidence type="ECO:0000313" key="2">
    <source>
        <dbReference type="Proteomes" id="UP000007266"/>
    </source>
</evidence>
<dbReference type="EMBL" id="KQ971307">
    <property type="protein sequence ID" value="EFA12055.1"/>
    <property type="molecule type" value="Genomic_DNA"/>
</dbReference>
<dbReference type="HOGENOM" id="CLU_2389059_0_0_1"/>
<reference evidence="1 2" key="2">
    <citation type="journal article" date="2010" name="Nucleic Acids Res.">
        <title>BeetleBase in 2010: revisions to provide comprehensive genomic information for Tribolium castaneum.</title>
        <authorList>
            <person name="Kim H.S."/>
            <person name="Murphy T."/>
            <person name="Xia J."/>
            <person name="Caragea D."/>
            <person name="Park Y."/>
            <person name="Beeman R.W."/>
            <person name="Lorenzen M.D."/>
            <person name="Butcher S."/>
            <person name="Manak J.R."/>
            <person name="Brown S.J."/>
        </authorList>
    </citation>
    <scope>GENOME REANNOTATION</scope>
    <source>
        <strain evidence="1 2">Georgia GA2</strain>
    </source>
</reference>
<dbReference type="PhylomeDB" id="D7EIL9"/>